<keyword evidence="4 7" id="KW-0812">Transmembrane</keyword>
<dbReference type="Gene3D" id="1.20.1250.20">
    <property type="entry name" value="MFS general substrate transporter like domains"/>
    <property type="match status" value="2"/>
</dbReference>
<feature type="transmembrane region" description="Helical" evidence="7">
    <location>
        <begin position="106"/>
        <end position="127"/>
    </location>
</feature>
<dbReference type="SUPFAM" id="SSF103473">
    <property type="entry name" value="MFS general substrate transporter"/>
    <property type="match status" value="1"/>
</dbReference>
<feature type="transmembrane region" description="Helical" evidence="7">
    <location>
        <begin position="21"/>
        <end position="42"/>
    </location>
</feature>
<keyword evidence="10" id="KW-1185">Reference proteome</keyword>
<protein>
    <submittedName>
        <fullName evidence="9">MFS transporter</fullName>
    </submittedName>
</protein>
<feature type="transmembrane region" description="Helical" evidence="7">
    <location>
        <begin position="251"/>
        <end position="271"/>
    </location>
</feature>
<feature type="transmembrane region" description="Helical" evidence="7">
    <location>
        <begin position="337"/>
        <end position="358"/>
    </location>
</feature>
<dbReference type="InterPro" id="IPR011701">
    <property type="entry name" value="MFS"/>
</dbReference>
<feature type="transmembrane region" description="Helical" evidence="7">
    <location>
        <begin position="57"/>
        <end position="75"/>
    </location>
</feature>
<evidence type="ECO:0000256" key="2">
    <source>
        <dbReference type="ARBA" id="ARBA00008335"/>
    </source>
</evidence>
<evidence type="ECO:0000256" key="7">
    <source>
        <dbReference type="SAM" id="Phobius"/>
    </source>
</evidence>
<dbReference type="GO" id="GO:0016020">
    <property type="term" value="C:membrane"/>
    <property type="evidence" value="ECO:0007669"/>
    <property type="project" value="TreeGrafter"/>
</dbReference>
<dbReference type="Pfam" id="PF07690">
    <property type="entry name" value="MFS_1"/>
    <property type="match status" value="1"/>
</dbReference>
<feature type="transmembrane region" description="Helical" evidence="7">
    <location>
        <begin position="306"/>
        <end position="325"/>
    </location>
</feature>
<dbReference type="GO" id="GO:0022857">
    <property type="term" value="F:transmembrane transporter activity"/>
    <property type="evidence" value="ECO:0007669"/>
    <property type="project" value="InterPro"/>
</dbReference>
<keyword evidence="6 7" id="KW-0472">Membrane</keyword>
<reference evidence="9" key="1">
    <citation type="submission" date="2021-01" db="EMBL/GenBank/DDBJ databases">
        <title>Modified the classification status of verrucomicrobia.</title>
        <authorList>
            <person name="Feng X."/>
        </authorList>
    </citation>
    <scope>NUCLEOTIDE SEQUENCE</scope>
    <source>
        <strain evidence="9">KCTC 13126</strain>
    </source>
</reference>
<sequence>MEEGKSSRRGLTFCSLDYASMLGFLAYSSCVTAIPICLVAITKDLGMSFSQAGGLEMAKGTLVLVTLLASGFIAARFGKVRSIGVSCLVMGTGMLLYANAPSYGALFLAVALLGFGGGVIEALINPLVQELHPDDSGRYLNLINAFWSIGVLATMLGTGEALSQMVSWRTVMSVLGGFSVLSGGLFWLLREPAKAGGGAELSQVFANKWKILRLRRFWLFTVLMFLGGATEGAFTYWSASLLQVEHGVTPRAAGVGVALFAAGMIVARLLWGWLIPQGRLWHLLLGSALGGLVVGVLFPLTNEISFLYVNLFLAGLAMACFWPTLQSYAVDRMRCDATSAFILLSCGGIAGFASVSWTMGMIGDWVGLRASFWIVPAYLVVMIWLLFWERKRS</sequence>
<comment type="similarity">
    <text evidence="2">Belongs to the major facilitator superfamily.</text>
</comment>
<feature type="transmembrane region" description="Helical" evidence="7">
    <location>
        <begin position="283"/>
        <end position="300"/>
    </location>
</feature>
<dbReference type="AlphaFoldDB" id="A0A934S1H9"/>
<evidence type="ECO:0000256" key="3">
    <source>
        <dbReference type="ARBA" id="ARBA00022448"/>
    </source>
</evidence>
<dbReference type="PANTHER" id="PTHR23514">
    <property type="entry name" value="BYPASS OF STOP CODON PROTEIN 6"/>
    <property type="match status" value="1"/>
</dbReference>
<feature type="transmembrane region" description="Helical" evidence="7">
    <location>
        <begin position="370"/>
        <end position="388"/>
    </location>
</feature>
<keyword evidence="5 7" id="KW-1133">Transmembrane helix</keyword>
<proteinExistence type="inferred from homology"/>
<evidence type="ECO:0000256" key="6">
    <source>
        <dbReference type="ARBA" id="ARBA00023136"/>
    </source>
</evidence>
<dbReference type="EMBL" id="JAENIL010000037">
    <property type="protein sequence ID" value="MBK1878881.1"/>
    <property type="molecule type" value="Genomic_DNA"/>
</dbReference>
<feature type="transmembrane region" description="Helical" evidence="7">
    <location>
        <begin position="139"/>
        <end position="158"/>
    </location>
</feature>
<dbReference type="PANTHER" id="PTHR23514:SF3">
    <property type="entry name" value="BYPASS OF STOP CODON PROTEIN 6"/>
    <property type="match status" value="1"/>
</dbReference>
<evidence type="ECO:0000313" key="9">
    <source>
        <dbReference type="EMBL" id="MBK1878881.1"/>
    </source>
</evidence>
<dbReference type="InterPro" id="IPR051788">
    <property type="entry name" value="MFS_Transporter"/>
</dbReference>
<evidence type="ECO:0000313" key="10">
    <source>
        <dbReference type="Proteomes" id="UP000617628"/>
    </source>
</evidence>
<comment type="subcellular location">
    <subcellularLocation>
        <location evidence="1">Endomembrane system</location>
        <topology evidence="1">Multi-pass membrane protein</topology>
    </subcellularLocation>
</comment>
<organism evidence="9 10">
    <name type="scientific">Pelagicoccus mobilis</name>
    <dbReference type="NCBI Taxonomy" id="415221"/>
    <lineage>
        <taxon>Bacteria</taxon>
        <taxon>Pseudomonadati</taxon>
        <taxon>Verrucomicrobiota</taxon>
        <taxon>Opitutia</taxon>
        <taxon>Puniceicoccales</taxon>
        <taxon>Pelagicoccaceae</taxon>
        <taxon>Pelagicoccus</taxon>
    </lineage>
</organism>
<feature type="transmembrane region" description="Helical" evidence="7">
    <location>
        <begin position="217"/>
        <end position="239"/>
    </location>
</feature>
<feature type="domain" description="Major facilitator superfamily (MFS) profile" evidence="8">
    <location>
        <begin position="16"/>
        <end position="393"/>
    </location>
</feature>
<gene>
    <name evidence="9" type="ORF">JIN87_18505</name>
</gene>
<dbReference type="Proteomes" id="UP000617628">
    <property type="component" value="Unassembled WGS sequence"/>
</dbReference>
<feature type="transmembrane region" description="Helical" evidence="7">
    <location>
        <begin position="82"/>
        <end position="100"/>
    </location>
</feature>
<comment type="caution">
    <text evidence="9">The sequence shown here is derived from an EMBL/GenBank/DDBJ whole genome shotgun (WGS) entry which is preliminary data.</text>
</comment>
<dbReference type="InterPro" id="IPR020846">
    <property type="entry name" value="MFS_dom"/>
</dbReference>
<keyword evidence="3" id="KW-0813">Transport</keyword>
<evidence type="ECO:0000256" key="5">
    <source>
        <dbReference type="ARBA" id="ARBA00022989"/>
    </source>
</evidence>
<dbReference type="GO" id="GO:0012505">
    <property type="term" value="C:endomembrane system"/>
    <property type="evidence" value="ECO:0007669"/>
    <property type="project" value="UniProtKB-SubCell"/>
</dbReference>
<evidence type="ECO:0000256" key="4">
    <source>
        <dbReference type="ARBA" id="ARBA00022692"/>
    </source>
</evidence>
<dbReference type="PROSITE" id="PS50850">
    <property type="entry name" value="MFS"/>
    <property type="match status" value="1"/>
</dbReference>
<dbReference type="RefSeq" id="WP_200357095.1">
    <property type="nucleotide sequence ID" value="NZ_JBHLTO010000009.1"/>
</dbReference>
<feature type="transmembrane region" description="Helical" evidence="7">
    <location>
        <begin position="170"/>
        <end position="189"/>
    </location>
</feature>
<name>A0A934S1H9_9BACT</name>
<evidence type="ECO:0000259" key="8">
    <source>
        <dbReference type="PROSITE" id="PS50850"/>
    </source>
</evidence>
<dbReference type="InterPro" id="IPR036259">
    <property type="entry name" value="MFS_trans_sf"/>
</dbReference>
<accession>A0A934S1H9</accession>
<evidence type="ECO:0000256" key="1">
    <source>
        <dbReference type="ARBA" id="ARBA00004127"/>
    </source>
</evidence>